<dbReference type="GO" id="GO:0015297">
    <property type="term" value="F:antiporter activity"/>
    <property type="evidence" value="ECO:0007669"/>
    <property type="project" value="InterPro"/>
</dbReference>
<evidence type="ECO:0000313" key="10">
    <source>
        <dbReference type="EMBL" id="PSV90073.1"/>
    </source>
</evidence>
<dbReference type="AlphaFoldDB" id="A0A2T3MAP9"/>
<dbReference type="InterPro" id="IPR002528">
    <property type="entry name" value="MATE_fam"/>
</dbReference>
<evidence type="ECO:0000256" key="9">
    <source>
        <dbReference type="SAM" id="Phobius"/>
    </source>
</evidence>
<sequence>MQQWRSSVDKTFWQKTWRLALPVSLQSMLFAVLGLVDVIMVSQLGESQVAAVGIGNRIVFFNFLLIVGVSGAVGVLAAQYFGAGKMEGVRRTLLQSWVCAILLTLPFAVAYRVFPEQIVSLVSDDPSFVKHAHDYLYISGWTIIFVAIVVPLESALRAIGEAKMPTYVGLLAVVVNAVLNALLIFGLYGFPEMGLAGAALGTTISRAAQTAVLLIVTYISYKKVLPKTEDIEPARTPKARKRYFTVAWPMIIHDGAWAMGVLVYSIIFAKLGVTELAIISLLSPIEGVLISAFFGFSVAAATILGHELGAENYQRAFHQSWSFLVISVSIAFIMGVSIWFSSGLVGEWLAKAQAPNLEMSLNVTLVMALGMFLKVFNMVGIGGVLRSGGDIKYSIFIDLFGQWAIGIPLAILTGIVLGWQLHWVLVAILAEEVVKVGLTTYRIYGRKWLKNLVNDDDSVQSVSLVVKVDLNWRPV</sequence>
<evidence type="ECO:0000313" key="11">
    <source>
        <dbReference type="Proteomes" id="UP000240410"/>
    </source>
</evidence>
<evidence type="ECO:0000256" key="7">
    <source>
        <dbReference type="ARBA" id="ARBA00023136"/>
    </source>
</evidence>
<dbReference type="NCBIfam" id="TIGR00797">
    <property type="entry name" value="matE"/>
    <property type="match status" value="1"/>
</dbReference>
<dbReference type="PANTHER" id="PTHR42925:SF2">
    <property type="entry name" value="NA+ DRIVEN MULTIDRUG EFFLUX PUMP"/>
    <property type="match status" value="1"/>
</dbReference>
<dbReference type="STRING" id="553611.GCA_001557755_00612"/>
<evidence type="ECO:0000256" key="4">
    <source>
        <dbReference type="ARBA" id="ARBA00022475"/>
    </source>
</evidence>
<evidence type="ECO:0000256" key="8">
    <source>
        <dbReference type="ARBA" id="ARBA00030855"/>
    </source>
</evidence>
<dbReference type="Pfam" id="PF01554">
    <property type="entry name" value="MatE"/>
    <property type="match status" value="2"/>
</dbReference>
<feature type="transmembrane region" description="Helical" evidence="9">
    <location>
        <begin position="397"/>
        <end position="417"/>
    </location>
</feature>
<feature type="transmembrane region" description="Helical" evidence="9">
    <location>
        <begin position="287"/>
        <end position="309"/>
    </location>
</feature>
<keyword evidence="7 9" id="KW-0472">Membrane</keyword>
<feature type="transmembrane region" description="Helical" evidence="9">
    <location>
        <begin position="20"/>
        <end position="40"/>
    </location>
</feature>
<dbReference type="RefSeq" id="WP_045070804.1">
    <property type="nucleotide sequence ID" value="NZ_JZSL01000036.1"/>
</dbReference>
<keyword evidence="3" id="KW-0813">Transport</keyword>
<feature type="transmembrane region" description="Helical" evidence="9">
    <location>
        <begin position="168"/>
        <end position="190"/>
    </location>
</feature>
<comment type="caution">
    <text evidence="10">The sequence shown here is derived from an EMBL/GenBank/DDBJ whole genome shotgun (WGS) entry which is preliminary data.</text>
</comment>
<evidence type="ECO:0000256" key="1">
    <source>
        <dbReference type="ARBA" id="ARBA00004429"/>
    </source>
</evidence>
<evidence type="ECO:0000256" key="6">
    <source>
        <dbReference type="ARBA" id="ARBA00022989"/>
    </source>
</evidence>
<dbReference type="EMBL" id="PYOJ01000010">
    <property type="protein sequence ID" value="PSV90073.1"/>
    <property type="molecule type" value="Genomic_DNA"/>
</dbReference>
<feature type="transmembrane region" description="Helical" evidence="9">
    <location>
        <begin position="60"/>
        <end position="81"/>
    </location>
</feature>
<dbReference type="CDD" id="cd13134">
    <property type="entry name" value="MATE_like_8"/>
    <property type="match status" value="1"/>
</dbReference>
<protein>
    <recommendedName>
        <fullName evidence="2">Multidrug resistance protein NorM</fullName>
    </recommendedName>
    <alternativeName>
        <fullName evidence="8">Na(+)/drug antiporter</fullName>
    </alternativeName>
</protein>
<dbReference type="GO" id="GO:0042910">
    <property type="term" value="F:xenobiotic transmembrane transporter activity"/>
    <property type="evidence" value="ECO:0007669"/>
    <property type="project" value="InterPro"/>
</dbReference>
<evidence type="ECO:0000256" key="2">
    <source>
        <dbReference type="ARBA" id="ARBA00013489"/>
    </source>
</evidence>
<accession>A0A2T3MAP9</accession>
<dbReference type="Proteomes" id="UP000240410">
    <property type="component" value="Unassembled WGS sequence"/>
</dbReference>
<feature type="transmembrane region" description="Helical" evidence="9">
    <location>
        <begin position="93"/>
        <end position="114"/>
    </location>
</feature>
<evidence type="ECO:0000256" key="5">
    <source>
        <dbReference type="ARBA" id="ARBA00022692"/>
    </source>
</evidence>
<dbReference type="PANTHER" id="PTHR42925">
    <property type="entry name" value="MULTIDRUG AND TOXIN EFFLUX PROTEIN MATE FAMILY"/>
    <property type="match status" value="1"/>
</dbReference>
<keyword evidence="6 9" id="KW-1133">Transmembrane helix</keyword>
<feature type="transmembrane region" description="Helical" evidence="9">
    <location>
        <begin position="321"/>
        <end position="341"/>
    </location>
</feature>
<dbReference type="PIRSF" id="PIRSF006603">
    <property type="entry name" value="DinF"/>
    <property type="match status" value="1"/>
</dbReference>
<feature type="transmembrane region" description="Helical" evidence="9">
    <location>
        <begin position="423"/>
        <end position="444"/>
    </location>
</feature>
<feature type="transmembrane region" description="Helical" evidence="9">
    <location>
        <begin position="134"/>
        <end position="156"/>
    </location>
</feature>
<dbReference type="OrthoDB" id="9780160at2"/>
<dbReference type="InterPro" id="IPR048279">
    <property type="entry name" value="MdtK-like"/>
</dbReference>
<proteinExistence type="predicted"/>
<organism evidence="10 11">
    <name type="scientific">Photobacterium leiognathi</name>
    <dbReference type="NCBI Taxonomy" id="553611"/>
    <lineage>
        <taxon>Bacteria</taxon>
        <taxon>Pseudomonadati</taxon>
        <taxon>Pseudomonadota</taxon>
        <taxon>Gammaproteobacteria</taxon>
        <taxon>Vibrionales</taxon>
        <taxon>Vibrionaceae</taxon>
        <taxon>Photobacterium</taxon>
    </lineage>
</organism>
<comment type="subcellular location">
    <subcellularLocation>
        <location evidence="1">Cell inner membrane</location>
        <topology evidence="1">Multi-pass membrane protein</topology>
    </subcellularLocation>
</comment>
<feature type="transmembrane region" description="Helical" evidence="9">
    <location>
        <begin position="196"/>
        <end position="221"/>
    </location>
</feature>
<feature type="transmembrane region" description="Helical" evidence="9">
    <location>
        <begin position="242"/>
        <end position="267"/>
    </location>
</feature>
<reference evidence="10 11" key="1">
    <citation type="submission" date="2018-03" db="EMBL/GenBank/DDBJ databases">
        <title>Whole genome sequencing of Histamine producing bacteria.</title>
        <authorList>
            <person name="Butler K."/>
        </authorList>
    </citation>
    <scope>NUCLEOTIDE SEQUENCE [LARGE SCALE GENOMIC DNA]</scope>
    <source>
        <strain evidence="10 11">ATCC 33979</strain>
    </source>
</reference>
<name>A0A2T3MAP9_PHOLE</name>
<keyword evidence="5 9" id="KW-0812">Transmembrane</keyword>
<feature type="transmembrane region" description="Helical" evidence="9">
    <location>
        <begin position="361"/>
        <end position="385"/>
    </location>
</feature>
<dbReference type="GO" id="GO:0005886">
    <property type="term" value="C:plasma membrane"/>
    <property type="evidence" value="ECO:0007669"/>
    <property type="project" value="UniProtKB-SubCell"/>
</dbReference>
<evidence type="ECO:0000256" key="3">
    <source>
        <dbReference type="ARBA" id="ARBA00022448"/>
    </source>
</evidence>
<keyword evidence="4" id="KW-1003">Cell membrane</keyword>
<gene>
    <name evidence="10" type="ORF">CTM89_10665</name>
</gene>
<dbReference type="InterPro" id="IPR047135">
    <property type="entry name" value="YsiQ"/>
</dbReference>